<keyword evidence="2 6" id="KW-0812">Transmembrane</keyword>
<proteinExistence type="predicted"/>
<feature type="transmembrane region" description="Helical" evidence="6">
    <location>
        <begin position="319"/>
        <end position="338"/>
    </location>
</feature>
<feature type="region of interest" description="Disordered" evidence="5">
    <location>
        <begin position="34"/>
        <end position="56"/>
    </location>
</feature>
<accession>A0A1B7P3S1</accession>
<evidence type="ECO:0000256" key="4">
    <source>
        <dbReference type="ARBA" id="ARBA00023136"/>
    </source>
</evidence>
<evidence type="ECO:0000256" key="1">
    <source>
        <dbReference type="ARBA" id="ARBA00004141"/>
    </source>
</evidence>
<name>A0A1B7P3S1_9EURO</name>
<dbReference type="Pfam" id="PF07690">
    <property type="entry name" value="MFS_1"/>
    <property type="match status" value="1"/>
</dbReference>
<evidence type="ECO:0000256" key="5">
    <source>
        <dbReference type="SAM" id="MobiDB-lite"/>
    </source>
</evidence>
<feature type="transmembrane region" description="Helical" evidence="6">
    <location>
        <begin position="202"/>
        <end position="223"/>
    </location>
</feature>
<feature type="transmembrane region" description="Helical" evidence="6">
    <location>
        <begin position="280"/>
        <end position="299"/>
    </location>
</feature>
<evidence type="ECO:0000313" key="8">
    <source>
        <dbReference type="Proteomes" id="UP000091918"/>
    </source>
</evidence>
<gene>
    <name evidence="7" type="ORF">ACJ72_02111</name>
</gene>
<dbReference type="Gene3D" id="1.20.1250.20">
    <property type="entry name" value="MFS general substrate transporter like domains"/>
    <property type="match status" value="1"/>
</dbReference>
<dbReference type="Proteomes" id="UP000091918">
    <property type="component" value="Unassembled WGS sequence"/>
</dbReference>
<dbReference type="InterPro" id="IPR036259">
    <property type="entry name" value="MFS_trans_sf"/>
</dbReference>
<reference evidence="7 8" key="1">
    <citation type="submission" date="2015-07" db="EMBL/GenBank/DDBJ databases">
        <title>Emmonsia species relationships and genome sequence.</title>
        <authorList>
            <person name="Cuomo C.A."/>
            <person name="Schwartz I.S."/>
            <person name="Kenyon C."/>
            <person name="de Hoog G.S."/>
            <person name="Govender N.P."/>
            <person name="Botha A."/>
            <person name="Moreno L."/>
            <person name="de Vries M."/>
            <person name="Munoz J.F."/>
            <person name="Stielow J.B."/>
        </authorList>
    </citation>
    <scope>NUCLEOTIDE SEQUENCE [LARGE SCALE GENOMIC DNA]</scope>
    <source>
        <strain evidence="7 8">CBS 136260</strain>
    </source>
</reference>
<dbReference type="InterPro" id="IPR049680">
    <property type="entry name" value="FLVCR1-2_SLC49-like"/>
</dbReference>
<evidence type="ECO:0008006" key="9">
    <source>
        <dbReference type="Google" id="ProtNLM"/>
    </source>
</evidence>
<dbReference type="SUPFAM" id="SSF103473">
    <property type="entry name" value="MFS general substrate transporter"/>
    <property type="match status" value="1"/>
</dbReference>
<dbReference type="GO" id="GO:0016020">
    <property type="term" value="C:membrane"/>
    <property type="evidence" value="ECO:0007669"/>
    <property type="project" value="UniProtKB-SubCell"/>
</dbReference>
<dbReference type="EMBL" id="LGUA01000166">
    <property type="protein sequence ID" value="OAX83517.1"/>
    <property type="molecule type" value="Genomic_DNA"/>
</dbReference>
<comment type="subcellular location">
    <subcellularLocation>
        <location evidence="1">Membrane</location>
        <topology evidence="1">Multi-pass membrane protein</topology>
    </subcellularLocation>
</comment>
<evidence type="ECO:0000256" key="3">
    <source>
        <dbReference type="ARBA" id="ARBA00022989"/>
    </source>
</evidence>
<dbReference type="STRING" id="1658172.A0A1B7P3S1"/>
<protein>
    <recommendedName>
        <fullName evidence="9">Major facilitator superfamily (MFS) profile domain-containing protein</fullName>
    </recommendedName>
</protein>
<dbReference type="OrthoDB" id="422206at2759"/>
<dbReference type="PANTHER" id="PTHR10924">
    <property type="entry name" value="MAJOR FACILITATOR SUPERFAMILY PROTEIN-RELATED"/>
    <property type="match status" value="1"/>
</dbReference>
<feature type="transmembrane region" description="Helical" evidence="6">
    <location>
        <begin position="447"/>
        <end position="467"/>
    </location>
</feature>
<feature type="transmembrane region" description="Helical" evidence="6">
    <location>
        <begin position="107"/>
        <end position="126"/>
    </location>
</feature>
<evidence type="ECO:0000256" key="6">
    <source>
        <dbReference type="SAM" id="Phobius"/>
    </source>
</evidence>
<keyword evidence="4 6" id="KW-0472">Membrane</keyword>
<feature type="transmembrane region" description="Helical" evidence="6">
    <location>
        <begin position="69"/>
        <end position="87"/>
    </location>
</feature>
<sequence length="512" mass="54641">MVNYEFESVHPPAQTGTQADAIKLADGPSVAHIEMSASSSPNQPLPSDGAFESTGGSERPVFKVYKRRFFGLAQLVLLNIIVSWDWLTFSAVSKTAAEHFRVSEGTINWMSIAFMLAFCVSTPIVIWTLNKGGPKRSLTVAAVLLLLGNWIRYAGTRAGKSIFGVAMLGQILIGLAQPFCLSAPTRYSDQWFTGKGRTSATALGTLANPLGGALGQLIGPILATKSSEVPNMVLYVSIISTVACVPSFFIPSAPPTPPTASSTIERIPLTKSPLKLIRTLEFWLIFVPFSIYVGLFNSISSLLNQILEPHGFSETDAGITGALLIVVGLVAAAIISPITDRYKNYLLLIKMLVPIIAVCYIGFVFAPRATSVAGPYVVASLLGASSFAVLPVILEYVVEITYPMSPEVASSLCWTGGQLLGAAFILIENALKEGERASPPRNMTRGLIFQAVMASVVVPVPLCLGLFGRNLTNRRLEAESAAASAELEAHLSRGINDGEYDDVARKAQGGSK</sequence>
<keyword evidence="3 6" id="KW-1133">Transmembrane helix</keyword>
<dbReference type="GO" id="GO:0022857">
    <property type="term" value="F:transmembrane transporter activity"/>
    <property type="evidence" value="ECO:0007669"/>
    <property type="project" value="InterPro"/>
</dbReference>
<dbReference type="PANTHER" id="PTHR10924:SF6">
    <property type="entry name" value="SOLUTE CARRIER FAMILY 49 MEMBER A3"/>
    <property type="match status" value="1"/>
</dbReference>
<feature type="transmembrane region" description="Helical" evidence="6">
    <location>
        <begin position="345"/>
        <end position="366"/>
    </location>
</feature>
<comment type="caution">
    <text evidence="7">The sequence shown here is derived from an EMBL/GenBank/DDBJ whole genome shotgun (WGS) entry which is preliminary data.</text>
</comment>
<feature type="transmembrane region" description="Helical" evidence="6">
    <location>
        <begin position="372"/>
        <end position="396"/>
    </location>
</feature>
<feature type="transmembrane region" description="Helical" evidence="6">
    <location>
        <begin position="161"/>
        <end position="181"/>
    </location>
</feature>
<keyword evidence="8" id="KW-1185">Reference proteome</keyword>
<organism evidence="7 8">
    <name type="scientific">Emergomyces africanus</name>
    <dbReference type="NCBI Taxonomy" id="1955775"/>
    <lineage>
        <taxon>Eukaryota</taxon>
        <taxon>Fungi</taxon>
        <taxon>Dikarya</taxon>
        <taxon>Ascomycota</taxon>
        <taxon>Pezizomycotina</taxon>
        <taxon>Eurotiomycetes</taxon>
        <taxon>Eurotiomycetidae</taxon>
        <taxon>Onygenales</taxon>
        <taxon>Ajellomycetaceae</taxon>
        <taxon>Emergomyces</taxon>
    </lineage>
</organism>
<feature type="transmembrane region" description="Helical" evidence="6">
    <location>
        <begin position="138"/>
        <end position="155"/>
    </location>
</feature>
<feature type="transmembrane region" description="Helical" evidence="6">
    <location>
        <begin position="408"/>
        <end position="427"/>
    </location>
</feature>
<evidence type="ECO:0000313" key="7">
    <source>
        <dbReference type="EMBL" id="OAX83517.1"/>
    </source>
</evidence>
<dbReference type="InterPro" id="IPR011701">
    <property type="entry name" value="MFS"/>
</dbReference>
<dbReference type="AlphaFoldDB" id="A0A1B7P3S1"/>
<evidence type="ECO:0000256" key="2">
    <source>
        <dbReference type="ARBA" id="ARBA00022692"/>
    </source>
</evidence>